<comment type="similarity">
    <text evidence="8">Belongs to the AP2/ERF transcription factor family. ERF subfamily.</text>
</comment>
<dbReference type="InterPro" id="IPR036955">
    <property type="entry name" value="AP2/ERF_dom_sf"/>
</dbReference>
<keyword evidence="11" id="KW-1185">Reference proteome</keyword>
<accession>A0AAV0Q8D5</accession>
<keyword evidence="7" id="KW-0539">Nucleus</keyword>
<proteinExistence type="inferred from homology"/>
<dbReference type="GO" id="GO:0009873">
    <property type="term" value="P:ethylene-activated signaling pathway"/>
    <property type="evidence" value="ECO:0007669"/>
    <property type="project" value="UniProtKB-KW"/>
</dbReference>
<evidence type="ECO:0000256" key="5">
    <source>
        <dbReference type="ARBA" id="ARBA00023159"/>
    </source>
</evidence>
<dbReference type="InterPro" id="IPR051758">
    <property type="entry name" value="ERF/AP2-like"/>
</dbReference>
<evidence type="ECO:0000256" key="8">
    <source>
        <dbReference type="ARBA" id="ARBA00024343"/>
    </source>
</evidence>
<dbReference type="GO" id="GO:0000976">
    <property type="term" value="F:transcription cis-regulatory region binding"/>
    <property type="evidence" value="ECO:0007669"/>
    <property type="project" value="UniProtKB-ARBA"/>
</dbReference>
<evidence type="ECO:0000256" key="1">
    <source>
        <dbReference type="ARBA" id="ARBA00004123"/>
    </source>
</evidence>
<keyword evidence="4" id="KW-0238">DNA-binding</keyword>
<dbReference type="CDD" id="cd00018">
    <property type="entry name" value="AP2"/>
    <property type="match status" value="1"/>
</dbReference>
<dbReference type="PROSITE" id="PS51032">
    <property type="entry name" value="AP2_ERF"/>
    <property type="match status" value="1"/>
</dbReference>
<dbReference type="PANTHER" id="PTHR31657">
    <property type="entry name" value="ETHYLENE-RESPONSIVE TRANSCRIPTION FACTOR ERF061"/>
    <property type="match status" value="1"/>
</dbReference>
<dbReference type="SUPFAM" id="SSF54171">
    <property type="entry name" value="DNA-binding domain"/>
    <property type="match status" value="1"/>
</dbReference>
<organism evidence="10 11">
    <name type="scientific">Linum tenue</name>
    <dbReference type="NCBI Taxonomy" id="586396"/>
    <lineage>
        <taxon>Eukaryota</taxon>
        <taxon>Viridiplantae</taxon>
        <taxon>Streptophyta</taxon>
        <taxon>Embryophyta</taxon>
        <taxon>Tracheophyta</taxon>
        <taxon>Spermatophyta</taxon>
        <taxon>Magnoliopsida</taxon>
        <taxon>eudicotyledons</taxon>
        <taxon>Gunneridae</taxon>
        <taxon>Pentapetalae</taxon>
        <taxon>rosids</taxon>
        <taxon>fabids</taxon>
        <taxon>Malpighiales</taxon>
        <taxon>Linaceae</taxon>
        <taxon>Linum</taxon>
    </lineage>
</organism>
<dbReference type="Gene3D" id="3.30.730.10">
    <property type="entry name" value="AP2/ERF domain"/>
    <property type="match status" value="1"/>
</dbReference>
<evidence type="ECO:0000256" key="6">
    <source>
        <dbReference type="ARBA" id="ARBA00023163"/>
    </source>
</evidence>
<evidence type="ECO:0000256" key="3">
    <source>
        <dbReference type="ARBA" id="ARBA00023015"/>
    </source>
</evidence>
<comment type="caution">
    <text evidence="10">The sequence shown here is derived from an EMBL/GenBank/DDBJ whole genome shotgun (WGS) entry which is preliminary data.</text>
</comment>
<dbReference type="Pfam" id="PF00847">
    <property type="entry name" value="AP2"/>
    <property type="match status" value="1"/>
</dbReference>
<name>A0AAV0Q8D5_9ROSI</name>
<feature type="domain" description="AP2/ERF" evidence="9">
    <location>
        <begin position="86"/>
        <end position="149"/>
    </location>
</feature>
<keyword evidence="6" id="KW-0804">Transcription</keyword>
<evidence type="ECO:0000256" key="7">
    <source>
        <dbReference type="ARBA" id="ARBA00023242"/>
    </source>
</evidence>
<dbReference type="PRINTS" id="PR00367">
    <property type="entry name" value="ETHRSPELEMNT"/>
</dbReference>
<reference evidence="10" key="1">
    <citation type="submission" date="2022-08" db="EMBL/GenBank/DDBJ databases">
        <authorList>
            <person name="Gutierrez-Valencia J."/>
        </authorList>
    </citation>
    <scope>NUCLEOTIDE SEQUENCE</scope>
</reference>
<dbReference type="EMBL" id="CAMGYJ010000009">
    <property type="protein sequence ID" value="CAI0541523.1"/>
    <property type="molecule type" value="Genomic_DNA"/>
</dbReference>
<evidence type="ECO:0000313" key="11">
    <source>
        <dbReference type="Proteomes" id="UP001154282"/>
    </source>
</evidence>
<protein>
    <recommendedName>
        <fullName evidence="9">AP2/ERF domain-containing protein</fullName>
    </recommendedName>
</protein>
<keyword evidence="2" id="KW-0936">Ethylene signaling pathway</keyword>
<dbReference type="Proteomes" id="UP001154282">
    <property type="component" value="Unassembled WGS sequence"/>
</dbReference>
<dbReference type="AlphaFoldDB" id="A0AAV0Q8D5"/>
<sequence>MGGAGSKTLDSVFSFCSHNTSPPVAAKIEPLGSSSYLHQRDLLRKFSEQNRPTTDSSFGSTNYSLQRFSPLQRSCPAFAPATAKKLYRGMRQRQWGKWVGEIRLPQNRMRVWLGTYETHEAAAYAYDRAAYKLRVGEEVSAGWRQIDLSSIRVLVKCG</sequence>
<keyword evidence="3" id="KW-0805">Transcription regulation</keyword>
<dbReference type="GO" id="GO:0005634">
    <property type="term" value="C:nucleus"/>
    <property type="evidence" value="ECO:0007669"/>
    <property type="project" value="UniProtKB-SubCell"/>
</dbReference>
<gene>
    <name evidence="10" type="ORF">LITE_LOCUS42137</name>
</gene>
<comment type="subcellular location">
    <subcellularLocation>
        <location evidence="1">Nucleus</location>
    </subcellularLocation>
</comment>
<keyword evidence="5" id="KW-0010">Activator</keyword>
<dbReference type="InterPro" id="IPR001471">
    <property type="entry name" value="AP2/ERF_dom"/>
</dbReference>
<dbReference type="GO" id="GO:0003700">
    <property type="term" value="F:DNA-binding transcription factor activity"/>
    <property type="evidence" value="ECO:0007669"/>
    <property type="project" value="InterPro"/>
</dbReference>
<dbReference type="InterPro" id="IPR016177">
    <property type="entry name" value="DNA-bd_dom_sf"/>
</dbReference>
<dbReference type="SMART" id="SM00380">
    <property type="entry name" value="AP2"/>
    <property type="match status" value="1"/>
</dbReference>
<dbReference type="PANTHER" id="PTHR31657:SF20">
    <property type="entry name" value="ETHYLENE-RESPONSIVE TRANSCRIPTION FACTOR ERF061"/>
    <property type="match status" value="1"/>
</dbReference>
<evidence type="ECO:0000256" key="4">
    <source>
        <dbReference type="ARBA" id="ARBA00023125"/>
    </source>
</evidence>
<evidence type="ECO:0000256" key="2">
    <source>
        <dbReference type="ARBA" id="ARBA00022745"/>
    </source>
</evidence>
<evidence type="ECO:0000259" key="9">
    <source>
        <dbReference type="PROSITE" id="PS51032"/>
    </source>
</evidence>
<evidence type="ECO:0000313" key="10">
    <source>
        <dbReference type="EMBL" id="CAI0541523.1"/>
    </source>
</evidence>